<dbReference type="GO" id="GO:0016746">
    <property type="term" value="F:acyltransferase activity"/>
    <property type="evidence" value="ECO:0007669"/>
    <property type="project" value="UniProtKB-KW"/>
</dbReference>
<dbReference type="AlphaFoldDB" id="Q2PGB6"/>
<reference evidence="4" key="1">
    <citation type="journal article" date="2006" name="Plant Sci.">
        <title>Characterization of cDNA clones encoding anthocyanin 3-p-coumaroyltransferase from Iris hollandica.</title>
        <authorList>
            <person name="Yoshihara N."/>
            <person name="Imayama T."/>
            <person name="Matsuo Y."/>
            <person name="Fukuchi-Mizutani M."/>
            <person name="Tanaka Y."/>
            <person name="Ino I."/>
            <person name="Yabuya T."/>
        </authorList>
    </citation>
    <scope>NUCLEOTIDE SEQUENCE</scope>
    <source>
        <tissue evidence="4">Perianth</tissue>
    </source>
</reference>
<evidence type="ECO:0000313" key="4">
    <source>
        <dbReference type="EMBL" id="BAE72676.1"/>
    </source>
</evidence>
<dbReference type="InterPro" id="IPR023213">
    <property type="entry name" value="CAT-like_dom_sf"/>
</dbReference>
<evidence type="ECO:0000256" key="3">
    <source>
        <dbReference type="ARBA" id="ARBA00023315"/>
    </source>
</evidence>
<organism evidence="4">
    <name type="scientific">Iris hollandica</name>
    <name type="common">Dutch iris</name>
    <name type="synonym">Iris tingitana x Iris xiphium</name>
    <dbReference type="NCBI Taxonomy" id="35876"/>
    <lineage>
        <taxon>Eukaryota</taxon>
        <taxon>Viridiplantae</taxon>
        <taxon>Streptophyta</taxon>
        <taxon>Embryophyta</taxon>
        <taxon>Tracheophyta</taxon>
        <taxon>Spermatophyta</taxon>
        <taxon>Magnoliopsida</taxon>
        <taxon>Liliopsida</taxon>
        <taxon>Asparagales</taxon>
        <taxon>Iridaceae</taxon>
        <taxon>Iridoideae</taxon>
        <taxon>Irideae</taxon>
        <taxon>Iris</taxon>
    </lineage>
</organism>
<keyword evidence="2 4" id="KW-0808">Transferase</keyword>
<evidence type="ECO:0000256" key="2">
    <source>
        <dbReference type="ARBA" id="ARBA00022679"/>
    </source>
</evidence>
<dbReference type="Pfam" id="PF02458">
    <property type="entry name" value="Transferase"/>
    <property type="match status" value="1"/>
</dbReference>
<keyword evidence="3 4" id="KW-0012">Acyltransferase</keyword>
<protein>
    <submittedName>
        <fullName evidence="4">Acyltransferase</fullName>
    </submittedName>
</protein>
<dbReference type="Gene3D" id="3.30.559.10">
    <property type="entry name" value="Chloramphenicol acetyltransferase-like domain"/>
    <property type="match status" value="2"/>
</dbReference>
<evidence type="ECO:0000256" key="1">
    <source>
        <dbReference type="ARBA" id="ARBA00009861"/>
    </source>
</evidence>
<dbReference type="InterPro" id="IPR050898">
    <property type="entry name" value="Plant_acyltransferase"/>
</dbReference>
<proteinExistence type="evidence at transcript level"/>
<comment type="similarity">
    <text evidence="1">Belongs to the plant acyltransferase family.</text>
</comment>
<sequence length="429" mass="47706">MSFTVTKMAPELLVPAEPTPNCVLPLSFLDRSPCLRYHVELIFVYDRGIGPADVIRKAASKVLVPYYPVAGRIVVNSDTGEPEVVCSGEGAVFVEAYADCSLGDVKFLDGLPLAMHKDELLPKESNEDGVIFLVQVTQFKCGGFTVGIKTMHAIFDGVGASQFMNAIGELAKGHQQPTVKPIWSRDAIPNRQANPNPNPNQLSLPPGALPSLPAFQFQHYIIDISPDYVSQLKDEYTAATGRKCTEFDVLAAKVWQCRTRAICFDKDVHVHLSFPVNVRAELRHLLPPPEGGYYGNCIQPRYLKARSERVADAALLFEVVDAIAAAKEDATAKFWRWMKGDQREERPAAADTYTVLNVSDWRRVGIFHVDYGWGKPRSIVPTNDEKHIGSCFLLNSPAPKKGVRIMTNCIVKEHYEAFDREMKKMAPLM</sequence>
<accession>Q2PGB6</accession>
<name>Q2PGB6_IRIHO</name>
<dbReference type="EMBL" id="AB217625">
    <property type="protein sequence ID" value="BAE72676.1"/>
    <property type="molecule type" value="mRNA"/>
</dbReference>
<gene>
    <name evidence="4" type="primary">Ih3AT</name>
</gene>
<dbReference type="PANTHER" id="PTHR31147:SF1">
    <property type="entry name" value="ACYL TRANSFERASE 4"/>
    <property type="match status" value="1"/>
</dbReference>
<dbReference type="PANTHER" id="PTHR31147">
    <property type="entry name" value="ACYL TRANSFERASE 4"/>
    <property type="match status" value="1"/>
</dbReference>